<dbReference type="InterPro" id="IPR036866">
    <property type="entry name" value="RibonucZ/Hydroxyglut_hydro"/>
</dbReference>
<dbReference type="PANTHER" id="PTHR42951:SF4">
    <property type="entry name" value="ACYL-COENZYME A THIOESTERASE MBLAC2"/>
    <property type="match status" value="1"/>
</dbReference>
<name>A0A381SSJ9_9ZZZZ</name>
<dbReference type="SUPFAM" id="SSF56281">
    <property type="entry name" value="Metallo-hydrolase/oxidoreductase"/>
    <property type="match status" value="1"/>
</dbReference>
<dbReference type="InterPro" id="IPR050855">
    <property type="entry name" value="NDM-1-like"/>
</dbReference>
<dbReference type="InterPro" id="IPR001279">
    <property type="entry name" value="Metallo-B-lactamas"/>
</dbReference>
<reference evidence="2" key="1">
    <citation type="submission" date="2018-05" db="EMBL/GenBank/DDBJ databases">
        <authorList>
            <person name="Lanie J.A."/>
            <person name="Ng W.-L."/>
            <person name="Kazmierczak K.M."/>
            <person name="Andrzejewski T.M."/>
            <person name="Davidsen T.M."/>
            <person name="Wayne K.J."/>
            <person name="Tettelin H."/>
            <person name="Glass J.I."/>
            <person name="Rusch D."/>
            <person name="Podicherti R."/>
            <person name="Tsui H.-C.T."/>
            <person name="Winkler M.E."/>
        </authorList>
    </citation>
    <scope>NUCLEOTIDE SEQUENCE</scope>
</reference>
<proteinExistence type="predicted"/>
<dbReference type="AlphaFoldDB" id="A0A381SSJ9"/>
<dbReference type="SMART" id="SM00849">
    <property type="entry name" value="Lactamase_B"/>
    <property type="match status" value="1"/>
</dbReference>
<dbReference type="EMBL" id="UINC01003436">
    <property type="protein sequence ID" value="SVA06308.1"/>
    <property type="molecule type" value="Genomic_DNA"/>
</dbReference>
<evidence type="ECO:0000313" key="2">
    <source>
        <dbReference type="EMBL" id="SVA06308.1"/>
    </source>
</evidence>
<evidence type="ECO:0000259" key="1">
    <source>
        <dbReference type="SMART" id="SM00849"/>
    </source>
</evidence>
<organism evidence="2">
    <name type="scientific">marine metagenome</name>
    <dbReference type="NCBI Taxonomy" id="408172"/>
    <lineage>
        <taxon>unclassified sequences</taxon>
        <taxon>metagenomes</taxon>
        <taxon>ecological metagenomes</taxon>
    </lineage>
</organism>
<dbReference type="PANTHER" id="PTHR42951">
    <property type="entry name" value="METALLO-BETA-LACTAMASE DOMAIN-CONTAINING"/>
    <property type="match status" value="1"/>
</dbReference>
<dbReference type="Gene3D" id="3.60.15.10">
    <property type="entry name" value="Ribonuclease Z/Hydroxyacylglutathione hydrolase-like"/>
    <property type="match status" value="1"/>
</dbReference>
<sequence>MKKIKVLVMFSLLGMVCAFSRLAAAQGMGAGADTIVQLTDSVFRRGATSNVFIVTDEGIIVVDGTCDGGGQQWLKEELALRYDVPVRYVILSHDHEMHICGLQVFDDTAVTVAHRNALPHIVRESRNTSIPDITFEESMEIHLGGKRIILYYFGPTHSDNLIQVHFPEEGVLVATDMIRSGKAIGLPDYRDSNVNNLITALDQLAKLDDVDIVVPGHAGLANQQGFVYFREWLVALRDRVLDEMIAGHSIEEIVENVKMEDFSDYGNYRNWLRANVISMWDYLYRYREPSSGVSEYQEKYPIGFPIGRPNMN</sequence>
<feature type="domain" description="Metallo-beta-lactamase" evidence="1">
    <location>
        <begin position="48"/>
        <end position="217"/>
    </location>
</feature>
<gene>
    <name evidence="2" type="ORF">METZ01_LOCUS59162</name>
</gene>
<accession>A0A381SSJ9</accession>
<dbReference type="Pfam" id="PF00753">
    <property type="entry name" value="Lactamase_B"/>
    <property type="match status" value="1"/>
</dbReference>
<protein>
    <recommendedName>
        <fullName evidence="1">Metallo-beta-lactamase domain-containing protein</fullName>
    </recommendedName>
</protein>